<evidence type="ECO:0000256" key="3">
    <source>
        <dbReference type="ARBA" id="ARBA00023163"/>
    </source>
</evidence>
<organism evidence="5 6">
    <name type="scientific">Actinomycetospora endophytica</name>
    <dbReference type="NCBI Taxonomy" id="2291215"/>
    <lineage>
        <taxon>Bacteria</taxon>
        <taxon>Bacillati</taxon>
        <taxon>Actinomycetota</taxon>
        <taxon>Actinomycetes</taxon>
        <taxon>Pseudonocardiales</taxon>
        <taxon>Pseudonocardiaceae</taxon>
        <taxon>Actinomycetospora</taxon>
    </lineage>
</organism>
<dbReference type="InterPro" id="IPR001845">
    <property type="entry name" value="HTH_ArsR_DNA-bd_dom"/>
</dbReference>
<dbReference type="InterPro" id="IPR036388">
    <property type="entry name" value="WH-like_DNA-bd_sf"/>
</dbReference>
<keyword evidence="6" id="KW-1185">Reference proteome</keyword>
<keyword evidence="3" id="KW-0804">Transcription</keyword>
<dbReference type="PANTHER" id="PTHR33154">
    <property type="entry name" value="TRANSCRIPTIONAL REGULATOR, ARSR FAMILY"/>
    <property type="match status" value="1"/>
</dbReference>
<dbReference type="NCBIfam" id="NF033788">
    <property type="entry name" value="HTH_metalloreg"/>
    <property type="match status" value="1"/>
</dbReference>
<evidence type="ECO:0000256" key="2">
    <source>
        <dbReference type="ARBA" id="ARBA00023125"/>
    </source>
</evidence>
<evidence type="ECO:0000313" key="6">
    <source>
        <dbReference type="Proteomes" id="UP001199469"/>
    </source>
</evidence>
<comment type="caution">
    <text evidence="5">The sequence shown here is derived from an EMBL/GenBank/DDBJ whole genome shotgun (WGS) entry which is preliminary data.</text>
</comment>
<name>A0ABS8PBK3_9PSEU</name>
<keyword evidence="1" id="KW-0805">Transcription regulation</keyword>
<dbReference type="Pfam" id="PF01022">
    <property type="entry name" value="HTH_5"/>
    <property type="match status" value="1"/>
</dbReference>
<dbReference type="InterPro" id="IPR036390">
    <property type="entry name" value="WH_DNA-bd_sf"/>
</dbReference>
<gene>
    <name evidence="5" type="ORF">LQ327_19870</name>
</gene>
<dbReference type="Gene3D" id="1.10.10.10">
    <property type="entry name" value="Winged helix-like DNA-binding domain superfamily/Winged helix DNA-binding domain"/>
    <property type="match status" value="1"/>
</dbReference>
<sequence length="105" mass="11816">MSTTWTALADPTRRAILDLLRERPHAVGEVVARLELAQPTASKHLAVLRRAGLVRATVDAQRRVYEVDPRPMGELEAWLAPYRSRWGAALDALGEHLDRTPEEPR</sequence>
<dbReference type="InterPro" id="IPR051081">
    <property type="entry name" value="HTH_MetalResp_TranReg"/>
</dbReference>
<reference evidence="5 6" key="1">
    <citation type="submission" date="2021-11" db="EMBL/GenBank/DDBJ databases">
        <title>Draft genome sequence of Actinomycetospora sp. SF1 isolated from the rhizosphere soil.</title>
        <authorList>
            <person name="Duangmal K."/>
            <person name="Chantavorakit T."/>
        </authorList>
    </citation>
    <scope>NUCLEOTIDE SEQUENCE [LARGE SCALE GENOMIC DNA]</scope>
    <source>
        <strain evidence="5 6">TBRC 5722</strain>
    </source>
</reference>
<evidence type="ECO:0000256" key="1">
    <source>
        <dbReference type="ARBA" id="ARBA00023015"/>
    </source>
</evidence>
<dbReference type="SMART" id="SM00418">
    <property type="entry name" value="HTH_ARSR"/>
    <property type="match status" value="1"/>
</dbReference>
<dbReference type="PRINTS" id="PR00778">
    <property type="entry name" value="HTHARSR"/>
</dbReference>
<dbReference type="CDD" id="cd00090">
    <property type="entry name" value="HTH_ARSR"/>
    <property type="match status" value="1"/>
</dbReference>
<dbReference type="EMBL" id="JAJNDB010000004">
    <property type="protein sequence ID" value="MCD2195632.1"/>
    <property type="molecule type" value="Genomic_DNA"/>
</dbReference>
<dbReference type="RefSeq" id="WP_230736901.1">
    <property type="nucleotide sequence ID" value="NZ_JAJNDB010000004.1"/>
</dbReference>
<dbReference type="InterPro" id="IPR011991">
    <property type="entry name" value="ArsR-like_HTH"/>
</dbReference>
<protein>
    <submittedName>
        <fullName evidence="5">Metalloregulator ArsR/SmtB family transcription factor</fullName>
    </submittedName>
</protein>
<dbReference type="Proteomes" id="UP001199469">
    <property type="component" value="Unassembled WGS sequence"/>
</dbReference>
<proteinExistence type="predicted"/>
<dbReference type="SUPFAM" id="SSF46785">
    <property type="entry name" value="Winged helix' DNA-binding domain"/>
    <property type="match status" value="1"/>
</dbReference>
<evidence type="ECO:0000259" key="4">
    <source>
        <dbReference type="PROSITE" id="PS50987"/>
    </source>
</evidence>
<dbReference type="PANTHER" id="PTHR33154:SF33">
    <property type="entry name" value="TRANSCRIPTIONAL REPRESSOR SDPR"/>
    <property type="match status" value="1"/>
</dbReference>
<feature type="domain" description="HTH arsR-type" evidence="4">
    <location>
        <begin position="1"/>
        <end position="87"/>
    </location>
</feature>
<accession>A0ABS8PBK3</accession>
<evidence type="ECO:0000313" key="5">
    <source>
        <dbReference type="EMBL" id="MCD2195632.1"/>
    </source>
</evidence>
<keyword evidence="2" id="KW-0238">DNA-binding</keyword>
<dbReference type="PROSITE" id="PS50987">
    <property type="entry name" value="HTH_ARSR_2"/>
    <property type="match status" value="1"/>
</dbReference>